<organism evidence="1 2">
    <name type="scientific">Novosphingobium cyanobacteriorum</name>
    <dbReference type="NCBI Taxonomy" id="3024215"/>
    <lineage>
        <taxon>Bacteria</taxon>
        <taxon>Pseudomonadati</taxon>
        <taxon>Pseudomonadota</taxon>
        <taxon>Alphaproteobacteria</taxon>
        <taxon>Sphingomonadales</taxon>
        <taxon>Sphingomonadaceae</taxon>
        <taxon>Novosphingobium</taxon>
    </lineage>
</organism>
<dbReference type="Proteomes" id="UP001222770">
    <property type="component" value="Unassembled WGS sequence"/>
</dbReference>
<protein>
    <submittedName>
        <fullName evidence="1">Uncharacterized protein</fullName>
    </submittedName>
</protein>
<evidence type="ECO:0000313" key="2">
    <source>
        <dbReference type="Proteomes" id="UP001222770"/>
    </source>
</evidence>
<reference evidence="1 2" key="1">
    <citation type="submission" date="2023-03" db="EMBL/GenBank/DDBJ databases">
        <title>Novosphingobium cyanobacteriorum sp. nov., isolated from a eutrophic reservoir during the Microcystis bloom period.</title>
        <authorList>
            <person name="Kang M."/>
            <person name="Le V."/>
            <person name="Ko S.-R."/>
            <person name="Lee S.-A."/>
            <person name="Ahn C.-Y."/>
        </authorList>
    </citation>
    <scope>NUCLEOTIDE SEQUENCE [LARGE SCALE GENOMIC DNA]</scope>
    <source>
        <strain evidence="1 2">HBC54</strain>
    </source>
</reference>
<sequence>MPGQAEKHTLPNGKVIPGMGEYAFQPVAGAFQPTLESMANLEPMMGMDPEGLYLWGTLRDDEGNMFCPMRRIPYGLPGSKKDTRRYFYLQHNVGTDHFKMDPVGRRSAPNDGHLFGREGDSIVWRSHPDVPGNPFRAEWTPESCRWVEEGVMDISGTLIKPGLQWYIPSRTAAMSYVACIMKMEGTIMGRKVRGLIGFDVMYMYTGGECYVTKDALVQEELELAWYTWATIYKDGTLEGGHFLIGNDLMGFGILTNEKGEVRFTYDVDCEVTYGPDNYWHTGIKATVFGEEFEFLPDPRGRMPDLGPIPNPQLDGRWRKVGDTREPDIWFAWGEAASAHGTKPVQRLAGVGQRIITPLDRFSRDY</sequence>
<comment type="caution">
    <text evidence="1">The sequence shown here is derived from an EMBL/GenBank/DDBJ whole genome shotgun (WGS) entry which is preliminary data.</text>
</comment>
<proteinExistence type="predicted"/>
<evidence type="ECO:0000313" key="1">
    <source>
        <dbReference type="EMBL" id="MDF8335304.1"/>
    </source>
</evidence>
<name>A0ABT6CN10_9SPHN</name>
<dbReference type="EMBL" id="JAROCY010000024">
    <property type="protein sequence ID" value="MDF8335304.1"/>
    <property type="molecule type" value="Genomic_DNA"/>
</dbReference>
<dbReference type="RefSeq" id="WP_277280269.1">
    <property type="nucleotide sequence ID" value="NZ_JAROCY010000024.1"/>
</dbReference>
<accession>A0ABT6CN10</accession>
<gene>
    <name evidence="1" type="ORF">POM99_19030</name>
</gene>
<keyword evidence="2" id="KW-1185">Reference proteome</keyword>